<organism evidence="2 3">
    <name type="scientific">Pleurodeles waltl</name>
    <name type="common">Iberian ribbed newt</name>
    <dbReference type="NCBI Taxonomy" id="8319"/>
    <lineage>
        <taxon>Eukaryota</taxon>
        <taxon>Metazoa</taxon>
        <taxon>Chordata</taxon>
        <taxon>Craniata</taxon>
        <taxon>Vertebrata</taxon>
        <taxon>Euteleostomi</taxon>
        <taxon>Amphibia</taxon>
        <taxon>Batrachia</taxon>
        <taxon>Caudata</taxon>
        <taxon>Salamandroidea</taxon>
        <taxon>Salamandridae</taxon>
        <taxon>Pleurodelinae</taxon>
        <taxon>Pleurodeles</taxon>
    </lineage>
</organism>
<proteinExistence type="predicted"/>
<name>A0AAV7M9F9_PLEWA</name>
<accession>A0AAV7M9F9</accession>
<feature type="compositionally biased region" description="Basic and acidic residues" evidence="1">
    <location>
        <begin position="13"/>
        <end position="22"/>
    </location>
</feature>
<protein>
    <submittedName>
        <fullName evidence="2">Uncharacterized protein</fullName>
    </submittedName>
</protein>
<evidence type="ECO:0000313" key="2">
    <source>
        <dbReference type="EMBL" id="KAJ1100162.1"/>
    </source>
</evidence>
<keyword evidence="3" id="KW-1185">Reference proteome</keyword>
<dbReference type="AlphaFoldDB" id="A0AAV7M9F9"/>
<gene>
    <name evidence="2" type="ORF">NDU88_005249</name>
</gene>
<comment type="caution">
    <text evidence="2">The sequence shown here is derived from an EMBL/GenBank/DDBJ whole genome shotgun (WGS) entry which is preliminary data.</text>
</comment>
<dbReference type="EMBL" id="JANPWB010000014">
    <property type="protein sequence ID" value="KAJ1100162.1"/>
    <property type="molecule type" value="Genomic_DNA"/>
</dbReference>
<dbReference type="Proteomes" id="UP001066276">
    <property type="component" value="Chromosome 10"/>
</dbReference>
<evidence type="ECO:0000313" key="3">
    <source>
        <dbReference type="Proteomes" id="UP001066276"/>
    </source>
</evidence>
<feature type="region of interest" description="Disordered" evidence="1">
    <location>
        <begin position="1"/>
        <end position="59"/>
    </location>
</feature>
<reference evidence="2" key="1">
    <citation type="journal article" date="2022" name="bioRxiv">
        <title>Sequencing and chromosome-scale assembly of the giantPleurodeles waltlgenome.</title>
        <authorList>
            <person name="Brown T."/>
            <person name="Elewa A."/>
            <person name="Iarovenko S."/>
            <person name="Subramanian E."/>
            <person name="Araus A.J."/>
            <person name="Petzold A."/>
            <person name="Susuki M."/>
            <person name="Suzuki K.-i.T."/>
            <person name="Hayashi T."/>
            <person name="Toyoda A."/>
            <person name="Oliveira C."/>
            <person name="Osipova E."/>
            <person name="Leigh N.D."/>
            <person name="Simon A."/>
            <person name="Yun M.H."/>
        </authorList>
    </citation>
    <scope>NUCLEOTIDE SEQUENCE</scope>
    <source>
        <strain evidence="2">20211129_DDA</strain>
        <tissue evidence="2">Liver</tissue>
    </source>
</reference>
<sequence>MAEPPRDSGLAVARERPDDSVDRSPMTEWAPHTETGEGEVPAPSGSWDDPAGSPEETGARAVVTWSGCALDDAGVQGDQPCPEDRGR</sequence>
<evidence type="ECO:0000256" key="1">
    <source>
        <dbReference type="SAM" id="MobiDB-lite"/>
    </source>
</evidence>